<evidence type="ECO:0000313" key="2">
    <source>
        <dbReference type="EMBL" id="RRT78139.1"/>
    </source>
</evidence>
<dbReference type="PANTHER" id="PTHR33223">
    <property type="entry name" value="CCHC-TYPE DOMAIN-CONTAINING PROTEIN"/>
    <property type="match status" value="1"/>
</dbReference>
<protein>
    <recommendedName>
        <fullName evidence="4">Retrotransposon gag domain-containing protein</fullName>
    </recommendedName>
</protein>
<comment type="caution">
    <text evidence="2">The sequence shown here is derived from an EMBL/GenBank/DDBJ whole genome shotgun (WGS) entry which is preliminary data.</text>
</comment>
<dbReference type="EMBL" id="AMZH03001752">
    <property type="protein sequence ID" value="RRT78139.1"/>
    <property type="molecule type" value="Genomic_DNA"/>
</dbReference>
<feature type="region of interest" description="Disordered" evidence="1">
    <location>
        <begin position="35"/>
        <end position="59"/>
    </location>
</feature>
<organism evidence="2 3">
    <name type="scientific">Ensete ventricosum</name>
    <name type="common">Abyssinian banana</name>
    <name type="synonym">Musa ensete</name>
    <dbReference type="NCBI Taxonomy" id="4639"/>
    <lineage>
        <taxon>Eukaryota</taxon>
        <taxon>Viridiplantae</taxon>
        <taxon>Streptophyta</taxon>
        <taxon>Embryophyta</taxon>
        <taxon>Tracheophyta</taxon>
        <taxon>Spermatophyta</taxon>
        <taxon>Magnoliopsida</taxon>
        <taxon>Liliopsida</taxon>
        <taxon>Zingiberales</taxon>
        <taxon>Musaceae</taxon>
        <taxon>Ensete</taxon>
    </lineage>
</organism>
<evidence type="ECO:0008006" key="4">
    <source>
        <dbReference type="Google" id="ProtNLM"/>
    </source>
</evidence>
<gene>
    <name evidence="2" type="ORF">B296_00006519</name>
</gene>
<evidence type="ECO:0000313" key="3">
    <source>
        <dbReference type="Proteomes" id="UP000287651"/>
    </source>
</evidence>
<reference evidence="2 3" key="1">
    <citation type="journal article" date="2014" name="Agronomy (Basel)">
        <title>A Draft Genome Sequence for Ensete ventricosum, the Drought-Tolerant Tree Against Hunger.</title>
        <authorList>
            <person name="Harrison J."/>
            <person name="Moore K.A."/>
            <person name="Paszkiewicz K."/>
            <person name="Jones T."/>
            <person name="Grant M."/>
            <person name="Ambacheew D."/>
            <person name="Muzemil S."/>
            <person name="Studholme D.J."/>
        </authorList>
    </citation>
    <scope>NUCLEOTIDE SEQUENCE [LARGE SCALE GENOMIC DNA]</scope>
</reference>
<dbReference type="AlphaFoldDB" id="A0A427APJ4"/>
<accession>A0A427APJ4</accession>
<proteinExistence type="predicted"/>
<evidence type="ECO:0000256" key="1">
    <source>
        <dbReference type="SAM" id="MobiDB-lite"/>
    </source>
</evidence>
<name>A0A427APJ4_ENSVE</name>
<sequence>MATTPTERGEIGDPKHNYSLVVNQRLDEVQKEFVKSKEELGESSKGGSPFAPKIQDKPVPTHFRMPSLESYDGSLDSAEHVVAFRAQMALYDTSDMIMCPAFSTILRGPAQMWPTTATLLGLSQGSDEPLAQFVGLFATEIRGVPDAYPSLVIQEAPPHRTIPRIALSTPEEKNRKARAAFVKATTDPS</sequence>
<dbReference type="Proteomes" id="UP000287651">
    <property type="component" value="Unassembled WGS sequence"/>
</dbReference>
<dbReference type="PANTHER" id="PTHR33223:SF10">
    <property type="entry name" value="AMINOTRANSFERASE-LIKE PLANT MOBILE DOMAIN-CONTAINING PROTEIN"/>
    <property type="match status" value="1"/>
</dbReference>